<accession>X1I083</accession>
<organism evidence="2">
    <name type="scientific">marine sediment metagenome</name>
    <dbReference type="NCBI Taxonomy" id="412755"/>
    <lineage>
        <taxon>unclassified sequences</taxon>
        <taxon>metagenomes</taxon>
        <taxon>ecological metagenomes</taxon>
    </lineage>
</organism>
<dbReference type="Pfam" id="PF14306">
    <property type="entry name" value="PUA_2"/>
    <property type="match status" value="1"/>
</dbReference>
<feature type="non-terminal residue" evidence="2">
    <location>
        <position position="107"/>
    </location>
</feature>
<dbReference type="PANTHER" id="PTHR43509">
    <property type="match status" value="1"/>
</dbReference>
<dbReference type="PANTHER" id="PTHR43509:SF1">
    <property type="entry name" value="SULFATE ADENYLYLTRANSFERASE"/>
    <property type="match status" value="1"/>
</dbReference>
<dbReference type="SUPFAM" id="SSF88697">
    <property type="entry name" value="PUA domain-like"/>
    <property type="match status" value="1"/>
</dbReference>
<proteinExistence type="predicted"/>
<feature type="domain" description="ATP-sulfurylase PUA-like" evidence="1">
    <location>
        <begin position="8"/>
        <end position="106"/>
    </location>
</feature>
<reference evidence="2" key="1">
    <citation type="journal article" date="2014" name="Front. Microbiol.">
        <title>High frequency of phylogenetically diverse reductive dehalogenase-homologous genes in deep subseafloor sedimentary metagenomes.</title>
        <authorList>
            <person name="Kawai M."/>
            <person name="Futagami T."/>
            <person name="Toyoda A."/>
            <person name="Takaki Y."/>
            <person name="Nishi S."/>
            <person name="Hori S."/>
            <person name="Arai W."/>
            <person name="Tsubouchi T."/>
            <person name="Morono Y."/>
            <person name="Uchiyama I."/>
            <person name="Ito T."/>
            <person name="Fujiyama A."/>
            <person name="Inagaki F."/>
            <person name="Takami H."/>
        </authorList>
    </citation>
    <scope>NUCLEOTIDE SEQUENCE</scope>
    <source>
        <strain evidence="2">Expedition CK06-06</strain>
    </source>
</reference>
<dbReference type="EMBL" id="BARU01034307">
    <property type="protein sequence ID" value="GAH62735.1"/>
    <property type="molecule type" value="Genomic_DNA"/>
</dbReference>
<dbReference type="InterPro" id="IPR025980">
    <property type="entry name" value="ATP-Sase_PUA-like_dom"/>
</dbReference>
<evidence type="ECO:0000313" key="2">
    <source>
        <dbReference type="EMBL" id="GAH62735.1"/>
    </source>
</evidence>
<dbReference type="InterPro" id="IPR015947">
    <property type="entry name" value="PUA-like_sf"/>
</dbReference>
<comment type="caution">
    <text evidence="2">The sequence shown here is derived from an EMBL/GenBank/DDBJ whole genome shotgun (WGS) entry which is preliminary data.</text>
</comment>
<evidence type="ECO:0000259" key="1">
    <source>
        <dbReference type="Pfam" id="PF14306"/>
    </source>
</evidence>
<dbReference type="AlphaFoldDB" id="X1I083"/>
<dbReference type="Gene3D" id="3.10.400.10">
    <property type="entry name" value="Sulfate adenylyltransferase"/>
    <property type="match status" value="1"/>
</dbReference>
<name>X1I083_9ZZZZ</name>
<sequence length="107" mass="12165">MKYTGHSGKEIVERVLPPIEAKKRIKELKRIAITDRVARECIDLAYGFFTPLQGFMGKADVESVCKKMALTDGTLWPIPIIFDIDSEEIKRNGIKEKDTILLTYHGN</sequence>
<gene>
    <name evidence="2" type="ORF">S03H2_53865</name>
</gene>
<protein>
    <recommendedName>
        <fullName evidence="1">ATP-sulfurylase PUA-like domain-containing protein</fullName>
    </recommendedName>
</protein>